<dbReference type="RefSeq" id="WP_091241802.1">
    <property type="nucleotide sequence ID" value="NZ_FNAG01000004.1"/>
</dbReference>
<name>A0A1G6W5T3_9GAMM</name>
<dbReference type="FunFam" id="2.40.30.20:FF:000004">
    <property type="entry name" value="Riboflavin synthase, alpha subunit"/>
    <property type="match status" value="1"/>
</dbReference>
<accession>A0A1G6W5T3</accession>
<evidence type="ECO:0000256" key="6">
    <source>
        <dbReference type="ARBA" id="ARBA00013950"/>
    </source>
</evidence>
<evidence type="ECO:0000256" key="8">
    <source>
        <dbReference type="ARBA" id="ARBA00022679"/>
    </source>
</evidence>
<organism evidence="13 14">
    <name type="scientific">Aquimonas voraii</name>
    <dbReference type="NCBI Taxonomy" id="265719"/>
    <lineage>
        <taxon>Bacteria</taxon>
        <taxon>Pseudomonadati</taxon>
        <taxon>Pseudomonadota</taxon>
        <taxon>Gammaproteobacteria</taxon>
        <taxon>Lysobacterales</taxon>
        <taxon>Lysobacteraceae</taxon>
        <taxon>Aquimonas</taxon>
    </lineage>
</organism>
<keyword evidence="9" id="KW-0677">Repeat</keyword>
<evidence type="ECO:0000256" key="3">
    <source>
        <dbReference type="ARBA" id="ARBA00004887"/>
    </source>
</evidence>
<feature type="repeat" description="Lumazine-binding" evidence="11">
    <location>
        <begin position="1"/>
        <end position="97"/>
    </location>
</feature>
<evidence type="ECO:0000259" key="12">
    <source>
        <dbReference type="PROSITE" id="PS51177"/>
    </source>
</evidence>
<dbReference type="STRING" id="265719.SAMN04488509_104120"/>
<keyword evidence="7" id="KW-0686">Riboflavin biosynthesis</keyword>
<evidence type="ECO:0000313" key="14">
    <source>
        <dbReference type="Proteomes" id="UP000199603"/>
    </source>
</evidence>
<evidence type="ECO:0000313" key="13">
    <source>
        <dbReference type="EMBL" id="SDD60577.1"/>
    </source>
</evidence>
<dbReference type="Gene3D" id="2.40.30.20">
    <property type="match status" value="2"/>
</dbReference>
<dbReference type="EMBL" id="FNAG01000004">
    <property type="protein sequence ID" value="SDD60577.1"/>
    <property type="molecule type" value="Genomic_DNA"/>
</dbReference>
<dbReference type="NCBIfam" id="TIGR00187">
    <property type="entry name" value="ribE"/>
    <property type="match status" value="1"/>
</dbReference>
<evidence type="ECO:0000256" key="4">
    <source>
        <dbReference type="ARBA" id="ARBA00011233"/>
    </source>
</evidence>
<dbReference type="SUPFAM" id="SSF63380">
    <property type="entry name" value="Riboflavin synthase domain-like"/>
    <property type="match status" value="2"/>
</dbReference>
<keyword evidence="8" id="KW-0808">Transferase</keyword>
<sequence length="213" mass="22422">MFTGIIESVGKIRALEPVDGDVRLHIETGTLDMHDVVLGESIAVSGVCLTVIAFDAASFAADVSNETLSRTTLGGLKPGSAVNLERAMRADGRFGGHMVSGHVDGVGEVVSISEDARSQRWRFRVPQSLARYIAEKGSVCIEGTSLTVNTVEGAEFEVNLVPHTVTHTNFGALGAGARVNIEVDLVARYLERLVAARDSGVGIRDSSEAGGSD</sequence>
<protein>
    <recommendedName>
        <fullName evidence="6 10">Riboflavin synthase</fullName>
        <ecNumber evidence="5 10">2.5.1.9</ecNumber>
    </recommendedName>
</protein>
<dbReference type="InterPro" id="IPR001783">
    <property type="entry name" value="Lumazine-bd"/>
</dbReference>
<keyword evidence="14" id="KW-1185">Reference proteome</keyword>
<comment type="pathway">
    <text evidence="3">Cofactor biosynthesis; riboflavin biosynthesis; riboflavin from 2-hydroxy-3-oxobutyl phosphate and 5-amino-6-(D-ribitylamino)uracil: step 2/2.</text>
</comment>
<dbReference type="FunFam" id="2.40.30.20:FF:000003">
    <property type="entry name" value="Riboflavin synthase, alpha subunit"/>
    <property type="match status" value="1"/>
</dbReference>
<dbReference type="PIRSF" id="PIRSF000498">
    <property type="entry name" value="Riboflavin_syn_A"/>
    <property type="match status" value="1"/>
</dbReference>
<dbReference type="InterPro" id="IPR026017">
    <property type="entry name" value="Lumazine-bd_dom"/>
</dbReference>
<feature type="domain" description="Lumazine-binding" evidence="12">
    <location>
        <begin position="98"/>
        <end position="194"/>
    </location>
</feature>
<evidence type="ECO:0000256" key="9">
    <source>
        <dbReference type="ARBA" id="ARBA00022737"/>
    </source>
</evidence>
<dbReference type="NCBIfam" id="NF009566">
    <property type="entry name" value="PRK13020.1"/>
    <property type="match status" value="1"/>
</dbReference>
<dbReference type="NCBIfam" id="NF006767">
    <property type="entry name" value="PRK09289.1"/>
    <property type="match status" value="1"/>
</dbReference>
<dbReference type="OrthoDB" id="9788537at2"/>
<dbReference type="Proteomes" id="UP000199603">
    <property type="component" value="Unassembled WGS sequence"/>
</dbReference>
<dbReference type="CDD" id="cd00402">
    <property type="entry name" value="Riboflavin_synthase_like"/>
    <property type="match status" value="1"/>
</dbReference>
<evidence type="ECO:0000256" key="7">
    <source>
        <dbReference type="ARBA" id="ARBA00022619"/>
    </source>
</evidence>
<feature type="domain" description="Lumazine-binding" evidence="12">
    <location>
        <begin position="1"/>
        <end position="97"/>
    </location>
</feature>
<dbReference type="EC" id="2.5.1.9" evidence="5 10"/>
<dbReference type="GO" id="GO:0004746">
    <property type="term" value="F:riboflavin synthase activity"/>
    <property type="evidence" value="ECO:0007669"/>
    <property type="project" value="UniProtKB-UniRule"/>
</dbReference>
<evidence type="ECO:0000256" key="1">
    <source>
        <dbReference type="ARBA" id="ARBA00000968"/>
    </source>
</evidence>
<dbReference type="InterPro" id="IPR023366">
    <property type="entry name" value="ATP_synth_asu-like_sf"/>
</dbReference>
<evidence type="ECO:0000256" key="2">
    <source>
        <dbReference type="ARBA" id="ARBA00002803"/>
    </source>
</evidence>
<dbReference type="PROSITE" id="PS51177">
    <property type="entry name" value="LUMAZINE_BIND"/>
    <property type="match status" value="2"/>
</dbReference>
<proteinExistence type="predicted"/>
<evidence type="ECO:0000256" key="5">
    <source>
        <dbReference type="ARBA" id="ARBA00012827"/>
    </source>
</evidence>
<dbReference type="PANTHER" id="PTHR21098:SF12">
    <property type="entry name" value="RIBOFLAVIN SYNTHASE"/>
    <property type="match status" value="1"/>
</dbReference>
<dbReference type="PANTHER" id="PTHR21098">
    <property type="entry name" value="RIBOFLAVIN SYNTHASE ALPHA CHAIN"/>
    <property type="match status" value="1"/>
</dbReference>
<evidence type="ECO:0000256" key="11">
    <source>
        <dbReference type="PROSITE-ProRule" id="PRU00524"/>
    </source>
</evidence>
<evidence type="ECO:0000256" key="10">
    <source>
        <dbReference type="NCBIfam" id="TIGR00187"/>
    </source>
</evidence>
<dbReference type="GO" id="GO:0009231">
    <property type="term" value="P:riboflavin biosynthetic process"/>
    <property type="evidence" value="ECO:0007669"/>
    <property type="project" value="UniProtKB-KW"/>
</dbReference>
<dbReference type="InterPro" id="IPR017938">
    <property type="entry name" value="Riboflavin_synthase-like_b-brl"/>
</dbReference>
<comment type="catalytic activity">
    <reaction evidence="1">
        <text>2 6,7-dimethyl-8-(1-D-ribityl)lumazine + H(+) = 5-amino-6-(D-ribitylamino)uracil + riboflavin</text>
        <dbReference type="Rhea" id="RHEA:20772"/>
        <dbReference type="ChEBI" id="CHEBI:15378"/>
        <dbReference type="ChEBI" id="CHEBI:15934"/>
        <dbReference type="ChEBI" id="CHEBI:57986"/>
        <dbReference type="ChEBI" id="CHEBI:58201"/>
        <dbReference type="EC" id="2.5.1.9"/>
    </reaction>
</comment>
<dbReference type="Pfam" id="PF00677">
    <property type="entry name" value="Lum_binding"/>
    <property type="match status" value="2"/>
</dbReference>
<reference evidence="13" key="1">
    <citation type="submission" date="2016-10" db="EMBL/GenBank/DDBJ databases">
        <authorList>
            <person name="de Groot N.N."/>
        </authorList>
    </citation>
    <scope>NUCLEOTIDE SEQUENCE [LARGE SCALE GENOMIC DNA]</scope>
    <source>
        <strain evidence="13">DSM 16957</strain>
    </source>
</reference>
<gene>
    <name evidence="13" type="ORF">SAMN04488509_104120</name>
</gene>
<comment type="function">
    <text evidence="2">Catalyzes the dismutation of two molecules of 6,7-dimethyl-8-ribityllumazine, resulting in the formation of riboflavin and 5-amino-6-(D-ribitylamino)uracil.</text>
</comment>
<dbReference type="AlphaFoldDB" id="A0A1G6W5T3"/>
<comment type="subunit">
    <text evidence="4">Homotrimer.</text>
</comment>
<feature type="repeat" description="Lumazine-binding" evidence="11">
    <location>
        <begin position="98"/>
        <end position="194"/>
    </location>
</feature>